<dbReference type="EMBL" id="CP001392">
    <property type="protein sequence ID" value="ACM31556.1"/>
    <property type="molecule type" value="Genomic_DNA"/>
</dbReference>
<proteinExistence type="predicted"/>
<sequence>MPFTPLCPSCRQPTEIRRFAASTGGTLELDLCFACQGMWFDPQENTRLAPAAVLELFELLHQHRGDAHHPLADRLRCPRCSQALAKGYDVAQGGRYVTYRCAARHGRFSTFGSFMVEKGFVRHLSTMEIEALAERVGTINCTSCGGTVDIRHDHACPYCRSALSLLDPQAVDKALARHGSAARQTAPADAASPDALADALVALERNRAREERARQRERLEGTRSDEFDLLTAGIEMVWSLLRR</sequence>
<dbReference type="Pfam" id="PF13453">
    <property type="entry name" value="Zn_ribbon_TFIIB"/>
    <property type="match status" value="1"/>
</dbReference>
<evidence type="ECO:0000313" key="2">
    <source>
        <dbReference type="EMBL" id="ACM31556.1"/>
    </source>
</evidence>
<reference evidence="2 3" key="1">
    <citation type="journal article" date="2010" name="J. Bacteriol.">
        <title>Completed genome sequence of the anaerobic iron-oxidizing bacterium Acidovorax ebreus strain TPSY.</title>
        <authorList>
            <person name="Byrne-Bailey K.G."/>
            <person name="Weber K.A."/>
            <person name="Chair A.H."/>
            <person name="Bose S."/>
            <person name="Knox T."/>
            <person name="Spanbauer T.L."/>
            <person name="Chertkov O."/>
            <person name="Coates J.D."/>
        </authorList>
    </citation>
    <scope>NUCLEOTIDE SEQUENCE [LARGE SCALE GENOMIC DNA]</scope>
    <source>
        <strain evidence="2 3">TPSY</strain>
    </source>
</reference>
<dbReference type="RefSeq" id="WP_012655183.1">
    <property type="nucleotide sequence ID" value="NC_011992.1"/>
</dbReference>
<evidence type="ECO:0000259" key="1">
    <source>
        <dbReference type="Pfam" id="PF13453"/>
    </source>
</evidence>
<feature type="domain" description="Transcription factor zinc-finger" evidence="1">
    <location>
        <begin position="7"/>
        <end position="47"/>
    </location>
</feature>
<dbReference type="AlphaFoldDB" id="A0A9J9U9F1"/>
<accession>A0A9J9U9F1</accession>
<protein>
    <recommendedName>
        <fullName evidence="1">Transcription factor zinc-finger domain-containing protein</fullName>
    </recommendedName>
</protein>
<organism evidence="2 3">
    <name type="scientific">Acidovorax ebreus (strain TPSY)</name>
    <name type="common">Diaphorobacter sp. (strain TPSY)</name>
    <dbReference type="NCBI Taxonomy" id="535289"/>
    <lineage>
        <taxon>Bacteria</taxon>
        <taxon>Pseudomonadati</taxon>
        <taxon>Pseudomonadota</taxon>
        <taxon>Betaproteobacteria</taxon>
        <taxon>Burkholderiales</taxon>
        <taxon>Comamonadaceae</taxon>
        <taxon>Diaphorobacter</taxon>
    </lineage>
</organism>
<keyword evidence="3" id="KW-1185">Reference proteome</keyword>
<name>A0A9J9U9F1_ACIET</name>
<gene>
    <name evidence="2" type="ordered locus">Dtpsy_0067</name>
</gene>
<dbReference type="InterPro" id="IPR027392">
    <property type="entry name" value="TF_Znf"/>
</dbReference>
<dbReference type="KEGG" id="dia:Dtpsy_0067"/>
<evidence type="ECO:0000313" key="3">
    <source>
        <dbReference type="Proteomes" id="UP000000450"/>
    </source>
</evidence>
<dbReference type="Proteomes" id="UP000000450">
    <property type="component" value="Chromosome"/>
</dbReference>